<feature type="signal peptide" evidence="4">
    <location>
        <begin position="1"/>
        <end position="16"/>
    </location>
</feature>
<reference evidence="7" key="1">
    <citation type="journal article" date="2019" name="Int. J. Syst. Evol. Microbiol.">
        <title>The Global Catalogue of Microorganisms (GCM) 10K type strain sequencing project: providing services to taxonomists for standard genome sequencing and annotation.</title>
        <authorList>
            <consortium name="The Broad Institute Genomics Platform"/>
            <consortium name="The Broad Institute Genome Sequencing Center for Infectious Disease"/>
            <person name="Wu L."/>
            <person name="Ma J."/>
        </authorList>
    </citation>
    <scope>NUCLEOTIDE SEQUENCE [LARGE SCALE GENOMIC DNA]</scope>
    <source>
        <strain evidence="7">CGMCC-1.15741</strain>
    </source>
</reference>
<dbReference type="PROSITE" id="PS00018">
    <property type="entry name" value="EF_HAND_1"/>
    <property type="match status" value="2"/>
</dbReference>
<proteinExistence type="predicted"/>
<dbReference type="SMART" id="SM00054">
    <property type="entry name" value="EFh"/>
    <property type="match status" value="3"/>
</dbReference>
<dbReference type="Pfam" id="PF13499">
    <property type="entry name" value="EF-hand_7"/>
    <property type="match status" value="1"/>
</dbReference>
<comment type="caution">
    <text evidence="6">The sequence shown here is derived from an EMBL/GenBank/DDBJ whole genome shotgun (WGS) entry which is preliminary data.</text>
</comment>
<organism evidence="6 7">
    <name type="scientific">Ponticaulis profundi</name>
    <dbReference type="NCBI Taxonomy" id="2665222"/>
    <lineage>
        <taxon>Bacteria</taxon>
        <taxon>Pseudomonadati</taxon>
        <taxon>Pseudomonadota</taxon>
        <taxon>Alphaproteobacteria</taxon>
        <taxon>Hyphomonadales</taxon>
        <taxon>Hyphomonadaceae</taxon>
        <taxon>Ponticaulis</taxon>
    </lineage>
</organism>
<dbReference type="InterPro" id="IPR018247">
    <property type="entry name" value="EF_Hand_1_Ca_BS"/>
</dbReference>
<keyword evidence="1" id="KW-0479">Metal-binding</keyword>
<evidence type="ECO:0000256" key="3">
    <source>
        <dbReference type="SAM" id="MobiDB-lite"/>
    </source>
</evidence>
<keyword evidence="2" id="KW-0677">Repeat</keyword>
<evidence type="ECO:0000313" key="7">
    <source>
        <dbReference type="Proteomes" id="UP001596303"/>
    </source>
</evidence>
<dbReference type="SUPFAM" id="SSF47473">
    <property type="entry name" value="EF-hand"/>
    <property type="match status" value="1"/>
</dbReference>
<dbReference type="InterPro" id="IPR011992">
    <property type="entry name" value="EF-hand-dom_pair"/>
</dbReference>
<evidence type="ECO:0000256" key="1">
    <source>
        <dbReference type="ARBA" id="ARBA00022723"/>
    </source>
</evidence>
<keyword evidence="7" id="KW-1185">Reference proteome</keyword>
<accession>A0ABW1S4N6</accession>
<evidence type="ECO:0000256" key="2">
    <source>
        <dbReference type="ARBA" id="ARBA00022737"/>
    </source>
</evidence>
<dbReference type="InterPro" id="IPR002048">
    <property type="entry name" value="EF_hand_dom"/>
</dbReference>
<dbReference type="PANTHER" id="PTHR10891">
    <property type="entry name" value="EF-HAND CALCIUM-BINDING DOMAIN CONTAINING PROTEIN"/>
    <property type="match status" value="1"/>
</dbReference>
<name>A0ABW1S4N6_9PROT</name>
<feature type="domain" description="EF-hand" evidence="5">
    <location>
        <begin position="63"/>
        <end position="98"/>
    </location>
</feature>
<feature type="region of interest" description="Disordered" evidence="3">
    <location>
        <begin position="154"/>
        <end position="184"/>
    </location>
</feature>
<feature type="domain" description="EF-hand" evidence="5">
    <location>
        <begin position="127"/>
        <end position="162"/>
    </location>
</feature>
<gene>
    <name evidence="6" type="ORF">ACFQDM_01005</name>
</gene>
<dbReference type="Gene3D" id="1.10.238.10">
    <property type="entry name" value="EF-hand"/>
    <property type="match status" value="2"/>
</dbReference>
<keyword evidence="4" id="KW-0732">Signal</keyword>
<dbReference type="EMBL" id="JBHSSW010000002">
    <property type="protein sequence ID" value="MFC6196632.1"/>
    <property type="molecule type" value="Genomic_DNA"/>
</dbReference>
<dbReference type="InterPro" id="IPR039647">
    <property type="entry name" value="EF_hand_pair_protein_CML-like"/>
</dbReference>
<dbReference type="RefSeq" id="WP_377374298.1">
    <property type="nucleotide sequence ID" value="NZ_JBHSSW010000002.1"/>
</dbReference>
<feature type="compositionally biased region" description="Basic residues" evidence="3">
    <location>
        <begin position="159"/>
        <end position="174"/>
    </location>
</feature>
<feature type="chain" id="PRO_5045535787" evidence="4">
    <location>
        <begin position="17"/>
        <end position="184"/>
    </location>
</feature>
<sequence>MKKTLMTMTLMTSALAVGFGAVAVAQDAPMKRERGGFDRGHGPFPMMMDKLDLNSDGEITAEEIEAHDAAMFAEMDADGDGVVTGAEMTAHHDAKREEMRRKMEERRQAKMIEHLDQDGDGVISADEFASRPKRGFDMADTNGDGVIDADEIQAAKEKMGKHKRGDWKGKKHSRKWDDRPDEQE</sequence>
<evidence type="ECO:0000259" key="5">
    <source>
        <dbReference type="PROSITE" id="PS50222"/>
    </source>
</evidence>
<protein>
    <submittedName>
        <fullName evidence="6">EF-hand domain-containing protein</fullName>
    </submittedName>
</protein>
<evidence type="ECO:0000256" key="4">
    <source>
        <dbReference type="SAM" id="SignalP"/>
    </source>
</evidence>
<evidence type="ECO:0000313" key="6">
    <source>
        <dbReference type="EMBL" id="MFC6196632.1"/>
    </source>
</evidence>
<dbReference type="Proteomes" id="UP001596303">
    <property type="component" value="Unassembled WGS sequence"/>
</dbReference>
<dbReference type="PROSITE" id="PS50222">
    <property type="entry name" value="EF_HAND_2"/>
    <property type="match status" value="2"/>
</dbReference>
<dbReference type="Pfam" id="PF13202">
    <property type="entry name" value="EF-hand_5"/>
    <property type="match status" value="2"/>
</dbReference>